<proteinExistence type="predicted"/>
<organism evidence="1 2">
    <name type="scientific">Dentiscutata heterogama</name>
    <dbReference type="NCBI Taxonomy" id="1316150"/>
    <lineage>
        <taxon>Eukaryota</taxon>
        <taxon>Fungi</taxon>
        <taxon>Fungi incertae sedis</taxon>
        <taxon>Mucoromycota</taxon>
        <taxon>Glomeromycotina</taxon>
        <taxon>Glomeromycetes</taxon>
        <taxon>Diversisporales</taxon>
        <taxon>Gigasporaceae</taxon>
        <taxon>Dentiscutata</taxon>
    </lineage>
</organism>
<keyword evidence="2" id="KW-1185">Reference proteome</keyword>
<evidence type="ECO:0000313" key="2">
    <source>
        <dbReference type="Proteomes" id="UP000789702"/>
    </source>
</evidence>
<reference evidence="1" key="1">
    <citation type="submission" date="2021-06" db="EMBL/GenBank/DDBJ databases">
        <authorList>
            <person name="Kallberg Y."/>
            <person name="Tangrot J."/>
            <person name="Rosling A."/>
        </authorList>
    </citation>
    <scope>NUCLEOTIDE SEQUENCE</scope>
    <source>
        <strain evidence="1">IL203A</strain>
    </source>
</reference>
<accession>A0ACA9JVY1</accession>
<comment type="caution">
    <text evidence="1">The sequence shown here is derived from an EMBL/GenBank/DDBJ whole genome shotgun (WGS) entry which is preliminary data.</text>
</comment>
<gene>
    <name evidence="1" type="ORF">DHETER_LOCUS125</name>
</gene>
<sequence>MWLPQKEIVQLFHSKDRALDAMILVISNKDAILNVCLYASKI</sequence>
<name>A0ACA9JVY1_9GLOM</name>
<protein>
    <submittedName>
        <fullName evidence="1">6312_t:CDS:1</fullName>
    </submittedName>
</protein>
<dbReference type="Proteomes" id="UP000789702">
    <property type="component" value="Unassembled WGS sequence"/>
</dbReference>
<evidence type="ECO:0000313" key="1">
    <source>
        <dbReference type="EMBL" id="CAG8439062.1"/>
    </source>
</evidence>
<dbReference type="EMBL" id="CAJVPU010000050">
    <property type="protein sequence ID" value="CAG8439062.1"/>
    <property type="molecule type" value="Genomic_DNA"/>
</dbReference>